<reference evidence="3" key="1">
    <citation type="submission" date="2021-12" db="EMBL/GenBank/DDBJ databases">
        <authorList>
            <person name="King R."/>
        </authorList>
    </citation>
    <scope>NUCLEOTIDE SEQUENCE</scope>
</reference>
<evidence type="ECO:0000313" key="3">
    <source>
        <dbReference type="EMBL" id="CAH0561394.1"/>
    </source>
</evidence>
<dbReference type="EMBL" id="OV121138">
    <property type="protein sequence ID" value="CAH0561394.1"/>
    <property type="molecule type" value="Genomic_DNA"/>
</dbReference>
<feature type="signal peptide" evidence="1">
    <location>
        <begin position="1"/>
        <end position="17"/>
    </location>
</feature>
<dbReference type="InterPro" id="IPR013201">
    <property type="entry name" value="Prot_inhib_I29"/>
</dbReference>
<sequence length="91" mass="11110">MLSKLIFVFSLVLVVYADQKLWEEYKQKYNKVYTPKEDDEHYINYLKNVRDIKKHNKRYDAGLETYTMGINQFTDMSLNDDYFNQKYFGKL</sequence>
<keyword evidence="4" id="KW-1185">Reference proteome</keyword>
<protein>
    <recommendedName>
        <fullName evidence="2">Cathepsin propeptide inhibitor domain-containing protein</fullName>
    </recommendedName>
</protein>
<dbReference type="SMART" id="SM00848">
    <property type="entry name" value="Inhibitor_I29"/>
    <property type="match status" value="1"/>
</dbReference>
<evidence type="ECO:0000256" key="1">
    <source>
        <dbReference type="SAM" id="SignalP"/>
    </source>
</evidence>
<dbReference type="Gene3D" id="1.10.287.2250">
    <property type="match status" value="1"/>
</dbReference>
<gene>
    <name evidence="3" type="ORF">MELIAE_LOCUS10933</name>
</gene>
<evidence type="ECO:0000313" key="4">
    <source>
        <dbReference type="Proteomes" id="UP001154078"/>
    </source>
</evidence>
<dbReference type="OrthoDB" id="5855924at2759"/>
<evidence type="ECO:0000259" key="2">
    <source>
        <dbReference type="SMART" id="SM00848"/>
    </source>
</evidence>
<feature type="domain" description="Cathepsin propeptide inhibitor" evidence="2">
    <location>
        <begin position="22"/>
        <end position="81"/>
    </location>
</feature>
<feature type="chain" id="PRO_5040346639" description="Cathepsin propeptide inhibitor domain-containing protein" evidence="1">
    <location>
        <begin position="18"/>
        <end position="91"/>
    </location>
</feature>
<dbReference type="Proteomes" id="UP001154078">
    <property type="component" value="Chromosome 7"/>
</dbReference>
<dbReference type="AlphaFoldDB" id="A0A9P0BDZ7"/>
<proteinExistence type="predicted"/>
<keyword evidence="1" id="KW-0732">Signal</keyword>
<dbReference type="SUPFAM" id="SSF54001">
    <property type="entry name" value="Cysteine proteinases"/>
    <property type="match status" value="1"/>
</dbReference>
<dbReference type="InterPro" id="IPR038765">
    <property type="entry name" value="Papain-like_cys_pep_sf"/>
</dbReference>
<dbReference type="Pfam" id="PF08246">
    <property type="entry name" value="Inhibitor_I29"/>
    <property type="match status" value="1"/>
</dbReference>
<name>A0A9P0BDZ7_BRAAE</name>
<organism evidence="3 4">
    <name type="scientific">Brassicogethes aeneus</name>
    <name type="common">Rape pollen beetle</name>
    <name type="synonym">Meligethes aeneus</name>
    <dbReference type="NCBI Taxonomy" id="1431903"/>
    <lineage>
        <taxon>Eukaryota</taxon>
        <taxon>Metazoa</taxon>
        <taxon>Ecdysozoa</taxon>
        <taxon>Arthropoda</taxon>
        <taxon>Hexapoda</taxon>
        <taxon>Insecta</taxon>
        <taxon>Pterygota</taxon>
        <taxon>Neoptera</taxon>
        <taxon>Endopterygota</taxon>
        <taxon>Coleoptera</taxon>
        <taxon>Polyphaga</taxon>
        <taxon>Cucujiformia</taxon>
        <taxon>Nitidulidae</taxon>
        <taxon>Meligethinae</taxon>
        <taxon>Brassicogethes</taxon>
    </lineage>
</organism>
<accession>A0A9P0BDZ7</accession>